<evidence type="ECO:0000259" key="3">
    <source>
        <dbReference type="PROSITE" id="PS50948"/>
    </source>
</evidence>
<keyword evidence="1" id="KW-0472">Membrane</keyword>
<dbReference type="PANTHER" id="PTHR47327:SF1">
    <property type="entry name" value="RE15579P"/>
    <property type="match status" value="1"/>
</dbReference>
<dbReference type="Pfam" id="PF00024">
    <property type="entry name" value="PAN_1"/>
    <property type="match status" value="3"/>
</dbReference>
<dbReference type="AlphaFoldDB" id="A0ABD2LC52"/>
<dbReference type="InterPro" id="IPR003609">
    <property type="entry name" value="Pan_app"/>
</dbReference>
<keyword evidence="1" id="KW-1133">Transmembrane helix</keyword>
<dbReference type="InterPro" id="IPR052774">
    <property type="entry name" value="Celegans_DevNeuronal_Protein"/>
</dbReference>
<sequence>MGAFSFRFVLRNCLISLTSLLLISNVSCVPAKTMPSLKSNVPLSPAMLDCFARSVGRALSNASSSNEFFNVSPDDCLRFCSTERACNTVVYHKHFSTCQLYSGAEEGDTAREVSAKGHDLYVKKECFAFPTPIPLKLFFSLPPIAFPLPFVMPFPFLFQLFFLFFFFVPSISSFQFARCFQKLERHSIDNSQPLTEIFRSAPTDCLEQCISHTGNGDEQENPGYCRSVVYDHLQHSCRLYGHDGSKVPAVIHPANGFDLYRRTSSMQECVGPTQRLLALNAKKGAVFAAPSQVQSVKGKTAIPVTTPMAEDETLSDEELATLLDQLERKEEKGTEIVRQRHEGEGKVAKGKSTMRVIAEAGRKMTKAESAGGVVTELDCAAFGRVTGYLSYIGGQPIEEAEEFMSWSETECAQFCTSNQDPEGKVLACAGFSHVPGGSKCFLHSKISSKVPNAPGPSPTHGGTYAEKWCVPAHRFGICRESVRFHVRLQQRFSPNFVPLVGMDQIHTLTECLNKCMDHQNCQSASFHAQSLRCLLYDQFPSAEILFPADQSWALAVNGCVVTKAGQVGAVDNEDGQIASTKVSQQKKGVPNNQKAFGVANRACGGGENGGIMANLFGKK</sequence>
<dbReference type="SMART" id="SM00473">
    <property type="entry name" value="PAN_AP"/>
    <property type="match status" value="3"/>
</dbReference>
<keyword evidence="2" id="KW-0732">Signal</keyword>
<dbReference type="Proteomes" id="UP001620626">
    <property type="component" value="Unassembled WGS sequence"/>
</dbReference>
<dbReference type="Gene3D" id="3.50.4.10">
    <property type="entry name" value="Hepatocyte Growth Factor"/>
    <property type="match status" value="2"/>
</dbReference>
<feature type="domain" description="Apple" evidence="3">
    <location>
        <begin position="50"/>
        <end position="126"/>
    </location>
</feature>
<dbReference type="EMBL" id="JBICBT010000464">
    <property type="protein sequence ID" value="KAL3112802.1"/>
    <property type="molecule type" value="Genomic_DNA"/>
</dbReference>
<dbReference type="PANTHER" id="PTHR47327">
    <property type="entry name" value="FI18240P1-RELATED"/>
    <property type="match status" value="1"/>
</dbReference>
<feature type="domain" description="Apple" evidence="3">
    <location>
        <begin position="179"/>
        <end position="264"/>
    </location>
</feature>
<feature type="signal peptide" evidence="2">
    <location>
        <begin position="1"/>
        <end position="28"/>
    </location>
</feature>
<keyword evidence="5" id="KW-1185">Reference proteome</keyword>
<gene>
    <name evidence="4" type="ORF">niasHT_019776</name>
</gene>
<evidence type="ECO:0000256" key="1">
    <source>
        <dbReference type="SAM" id="Phobius"/>
    </source>
</evidence>
<evidence type="ECO:0000313" key="5">
    <source>
        <dbReference type="Proteomes" id="UP001620626"/>
    </source>
</evidence>
<feature type="domain" description="Apple" evidence="3">
    <location>
        <begin position="478"/>
        <end position="559"/>
    </location>
</feature>
<proteinExistence type="predicted"/>
<dbReference type="CDD" id="cd01099">
    <property type="entry name" value="PAN_AP_HGF"/>
    <property type="match status" value="1"/>
</dbReference>
<name>A0ABD2LC52_9BILA</name>
<evidence type="ECO:0000256" key="2">
    <source>
        <dbReference type="SAM" id="SignalP"/>
    </source>
</evidence>
<protein>
    <recommendedName>
        <fullName evidence="3">Apple domain-containing protein</fullName>
    </recommendedName>
</protein>
<accession>A0ABD2LC52</accession>
<feature type="transmembrane region" description="Helical" evidence="1">
    <location>
        <begin position="144"/>
        <end position="168"/>
    </location>
</feature>
<dbReference type="PROSITE" id="PS50948">
    <property type="entry name" value="PAN"/>
    <property type="match status" value="3"/>
</dbReference>
<reference evidence="4 5" key="1">
    <citation type="submission" date="2024-10" db="EMBL/GenBank/DDBJ databases">
        <authorList>
            <person name="Kim D."/>
        </authorList>
    </citation>
    <scope>NUCLEOTIDE SEQUENCE [LARGE SCALE GENOMIC DNA]</scope>
    <source>
        <strain evidence="4">BH-2024</strain>
    </source>
</reference>
<feature type="chain" id="PRO_5044894467" description="Apple domain-containing protein" evidence="2">
    <location>
        <begin position="29"/>
        <end position="619"/>
    </location>
</feature>
<organism evidence="4 5">
    <name type="scientific">Heterodera trifolii</name>
    <dbReference type="NCBI Taxonomy" id="157864"/>
    <lineage>
        <taxon>Eukaryota</taxon>
        <taxon>Metazoa</taxon>
        <taxon>Ecdysozoa</taxon>
        <taxon>Nematoda</taxon>
        <taxon>Chromadorea</taxon>
        <taxon>Rhabditida</taxon>
        <taxon>Tylenchina</taxon>
        <taxon>Tylenchomorpha</taxon>
        <taxon>Tylenchoidea</taxon>
        <taxon>Heteroderidae</taxon>
        <taxon>Heteroderinae</taxon>
        <taxon>Heterodera</taxon>
    </lineage>
</organism>
<comment type="caution">
    <text evidence="4">The sequence shown here is derived from an EMBL/GenBank/DDBJ whole genome shotgun (WGS) entry which is preliminary data.</text>
</comment>
<dbReference type="SUPFAM" id="SSF57414">
    <property type="entry name" value="Hairpin loop containing domain-like"/>
    <property type="match status" value="2"/>
</dbReference>
<evidence type="ECO:0000313" key="4">
    <source>
        <dbReference type="EMBL" id="KAL3112802.1"/>
    </source>
</evidence>
<keyword evidence="1" id="KW-0812">Transmembrane</keyword>